<protein>
    <recommendedName>
        <fullName evidence="18">Gastrula zinc finger protein XlCGF57.1-like</fullName>
    </recommendedName>
</protein>
<keyword evidence="3 12" id="KW-0479">Metal-binding</keyword>
<dbReference type="FunFam" id="3.30.160.60:FF:001480">
    <property type="entry name" value="Si:cabz01071911.3"/>
    <property type="match status" value="1"/>
</dbReference>
<dbReference type="FunFam" id="3.30.160.60:FF:000446">
    <property type="entry name" value="Zinc finger protein"/>
    <property type="match status" value="3"/>
</dbReference>
<feature type="domain" description="C2H2-type" evidence="14">
    <location>
        <begin position="268"/>
        <end position="296"/>
    </location>
</feature>
<keyword evidence="10" id="KW-0539">Nucleus</keyword>
<dbReference type="GO" id="GO:0003700">
    <property type="term" value="F:DNA-binding transcription factor activity"/>
    <property type="evidence" value="ECO:0007669"/>
    <property type="project" value="TreeGrafter"/>
</dbReference>
<feature type="binding site" evidence="12">
    <location>
        <position position="11"/>
    </location>
    <ligand>
        <name>Zn(2+)</name>
        <dbReference type="ChEBI" id="CHEBI:29105"/>
    </ligand>
</feature>
<dbReference type="PROSITE" id="PS51915">
    <property type="entry name" value="ZAD"/>
    <property type="match status" value="1"/>
</dbReference>
<keyword evidence="17" id="KW-1185">Reference proteome</keyword>
<keyword evidence="9" id="KW-0804">Transcription</keyword>
<evidence type="ECO:0000256" key="12">
    <source>
        <dbReference type="PROSITE-ProRule" id="PRU01263"/>
    </source>
</evidence>
<evidence type="ECO:0000256" key="10">
    <source>
        <dbReference type="ARBA" id="ARBA00023242"/>
    </source>
</evidence>
<gene>
    <name evidence="16" type="ORF">PARMNEM_LOCUS11691</name>
</gene>
<dbReference type="Gene3D" id="3.30.160.60">
    <property type="entry name" value="Classic Zinc Finger"/>
    <property type="match status" value="10"/>
</dbReference>
<sequence length="599" mass="69747">MTYFSEICRICLCDNLRMYVLKKTGLENLYKTLTNSFMDEDEEPIIVCFNCHARLIRCRTLQQQAIESKAVLKQLLAGGSMSIPNHHEARDKIQFTPISHIDIRPVECDLDNDCQNEMFSLESVKVEEENLENENSKFEENGNHEIESAEKQEDLEIDAFEDRHTDLDDDLPLIAFGSKSKKDDDDIETSEKKIKSNSTDCNINDVREEDLDFEGPTIKSNPKVKIDNQPINKKGKHPAKIMKTKILKQKSVNILKKKTFGTSSKYIFECDGCSKKFSTKDILVKHISYSHKTQKNSDTTAFRTQVEQTPILQLTEIFNCDICEFKTSHKCRILAHLKAHVAKQMYCCNNCEYKCIRKNKLQTHMKIHTGEKPFSCNVCEYRCSTKSYLQTHMKIHTGEKPFSCNICEYRCITKRDLQTHMKIHTGEKPFSCNICEYRCITKTNLQTHKKIHTGEKPFSCNICEYRCILKSSLRTHMKIHTGEKPFSCNICEYRCITKINFQRHMKIHTGEKPFSCNICEYRCITKSRLQTHMKIHTGEKPFSCNICEHRYITKSRLQTHMKIHTGEKPFSCNICEYSFITKYNLQRHLKTHTGAKPFS</sequence>
<dbReference type="FunFam" id="3.30.160.60:FF:000882">
    <property type="entry name" value="Predicted gene, 21060"/>
    <property type="match status" value="1"/>
</dbReference>
<evidence type="ECO:0000256" key="1">
    <source>
        <dbReference type="ARBA" id="ARBA00004123"/>
    </source>
</evidence>
<keyword evidence="5 11" id="KW-0863">Zinc-finger</keyword>
<evidence type="ECO:0000313" key="16">
    <source>
        <dbReference type="EMBL" id="CAK1591447.1"/>
    </source>
</evidence>
<name>A0AAV1LAX9_9NEOP</name>
<evidence type="ECO:0000256" key="9">
    <source>
        <dbReference type="ARBA" id="ARBA00023163"/>
    </source>
</evidence>
<keyword evidence="6 12" id="KW-0862">Zinc</keyword>
<dbReference type="AlphaFoldDB" id="A0AAV1LAX9"/>
<dbReference type="GO" id="GO:0006357">
    <property type="term" value="P:regulation of transcription by RNA polymerase II"/>
    <property type="evidence" value="ECO:0007669"/>
    <property type="project" value="TreeGrafter"/>
</dbReference>
<evidence type="ECO:0008006" key="18">
    <source>
        <dbReference type="Google" id="ProtNLM"/>
    </source>
</evidence>
<dbReference type="Proteomes" id="UP001314205">
    <property type="component" value="Unassembled WGS sequence"/>
</dbReference>
<dbReference type="GO" id="GO:0008270">
    <property type="term" value="F:zinc ion binding"/>
    <property type="evidence" value="ECO:0007669"/>
    <property type="project" value="UniProtKB-UniRule"/>
</dbReference>
<evidence type="ECO:0000256" key="13">
    <source>
        <dbReference type="SAM" id="MobiDB-lite"/>
    </source>
</evidence>
<feature type="domain" description="C2H2-type" evidence="14">
    <location>
        <begin position="430"/>
        <end position="457"/>
    </location>
</feature>
<dbReference type="EMBL" id="CAVLGL010000087">
    <property type="protein sequence ID" value="CAK1591447.1"/>
    <property type="molecule type" value="Genomic_DNA"/>
</dbReference>
<dbReference type="GO" id="GO:0005634">
    <property type="term" value="C:nucleus"/>
    <property type="evidence" value="ECO:0007669"/>
    <property type="project" value="UniProtKB-SubCell"/>
</dbReference>
<evidence type="ECO:0000256" key="7">
    <source>
        <dbReference type="ARBA" id="ARBA00023015"/>
    </source>
</evidence>
<comment type="similarity">
    <text evidence="2">Belongs to the krueppel C2H2-type zinc-finger protein family.</text>
</comment>
<feature type="binding site" evidence="12">
    <location>
        <position position="8"/>
    </location>
    <ligand>
        <name>Zn(2+)</name>
        <dbReference type="ChEBI" id="CHEBI:29105"/>
    </ligand>
</feature>
<comment type="caution">
    <text evidence="16">The sequence shown here is derived from an EMBL/GenBank/DDBJ whole genome shotgun (WGS) entry which is preliminary data.</text>
</comment>
<organism evidence="16 17">
    <name type="scientific">Parnassius mnemosyne</name>
    <name type="common">clouded apollo</name>
    <dbReference type="NCBI Taxonomy" id="213953"/>
    <lineage>
        <taxon>Eukaryota</taxon>
        <taxon>Metazoa</taxon>
        <taxon>Ecdysozoa</taxon>
        <taxon>Arthropoda</taxon>
        <taxon>Hexapoda</taxon>
        <taxon>Insecta</taxon>
        <taxon>Pterygota</taxon>
        <taxon>Neoptera</taxon>
        <taxon>Endopterygota</taxon>
        <taxon>Lepidoptera</taxon>
        <taxon>Glossata</taxon>
        <taxon>Ditrysia</taxon>
        <taxon>Papilionoidea</taxon>
        <taxon>Papilionidae</taxon>
        <taxon>Parnassiinae</taxon>
        <taxon>Parnassini</taxon>
        <taxon>Parnassius</taxon>
        <taxon>Driopa</taxon>
    </lineage>
</organism>
<dbReference type="InterPro" id="IPR013087">
    <property type="entry name" value="Znf_C2H2_type"/>
</dbReference>
<feature type="region of interest" description="Disordered" evidence="13">
    <location>
        <begin position="213"/>
        <end position="235"/>
    </location>
</feature>
<feature type="domain" description="C2H2-type" evidence="14">
    <location>
        <begin position="402"/>
        <end position="429"/>
    </location>
</feature>
<evidence type="ECO:0000259" key="14">
    <source>
        <dbReference type="PROSITE" id="PS50157"/>
    </source>
</evidence>
<feature type="domain" description="C2H2-type" evidence="14">
    <location>
        <begin position="486"/>
        <end position="513"/>
    </location>
</feature>
<dbReference type="SUPFAM" id="SSF57667">
    <property type="entry name" value="beta-beta-alpha zinc fingers"/>
    <property type="match status" value="6"/>
</dbReference>
<feature type="domain" description="C2H2-type" evidence="14">
    <location>
        <begin position="374"/>
        <end position="401"/>
    </location>
</feature>
<evidence type="ECO:0000256" key="5">
    <source>
        <dbReference type="ARBA" id="ARBA00022771"/>
    </source>
</evidence>
<dbReference type="PROSITE" id="PS50157">
    <property type="entry name" value="ZINC_FINGER_C2H2_2"/>
    <property type="match status" value="10"/>
</dbReference>
<dbReference type="InterPro" id="IPR036236">
    <property type="entry name" value="Znf_C2H2_sf"/>
</dbReference>
<evidence type="ECO:0000256" key="11">
    <source>
        <dbReference type="PROSITE-ProRule" id="PRU00042"/>
    </source>
</evidence>
<dbReference type="FunFam" id="3.30.160.60:FF:002452">
    <property type="entry name" value="zinc finger protein 142 isoform X4"/>
    <property type="match status" value="2"/>
</dbReference>
<dbReference type="Pfam" id="PF00096">
    <property type="entry name" value="zf-C2H2"/>
    <property type="match status" value="7"/>
</dbReference>
<dbReference type="PANTHER" id="PTHR24390:SF159">
    <property type="entry name" value="GROWTH FACTOR INDEPENDENT 1 TRANSCRIPTIONAL REPRESSOR"/>
    <property type="match status" value="1"/>
</dbReference>
<keyword evidence="7" id="KW-0805">Transcription regulation</keyword>
<accession>A0AAV1LAX9</accession>
<keyword evidence="4" id="KW-0677">Repeat</keyword>
<reference evidence="16 17" key="1">
    <citation type="submission" date="2023-11" db="EMBL/GenBank/DDBJ databases">
        <authorList>
            <person name="Hedman E."/>
            <person name="Englund M."/>
            <person name="Stromberg M."/>
            <person name="Nyberg Akerstrom W."/>
            <person name="Nylinder S."/>
            <person name="Jareborg N."/>
            <person name="Kallberg Y."/>
            <person name="Kronander E."/>
        </authorList>
    </citation>
    <scope>NUCLEOTIDE SEQUENCE [LARGE SCALE GENOMIC DNA]</scope>
</reference>
<evidence type="ECO:0000256" key="4">
    <source>
        <dbReference type="ARBA" id="ARBA00022737"/>
    </source>
</evidence>
<dbReference type="GO" id="GO:0000978">
    <property type="term" value="F:RNA polymerase II cis-regulatory region sequence-specific DNA binding"/>
    <property type="evidence" value="ECO:0007669"/>
    <property type="project" value="TreeGrafter"/>
</dbReference>
<dbReference type="InterPro" id="IPR012934">
    <property type="entry name" value="Znf_AD"/>
</dbReference>
<evidence type="ECO:0000256" key="8">
    <source>
        <dbReference type="ARBA" id="ARBA00023125"/>
    </source>
</evidence>
<feature type="domain" description="ZAD" evidence="15">
    <location>
        <begin position="6"/>
        <end position="75"/>
    </location>
</feature>
<evidence type="ECO:0000313" key="17">
    <source>
        <dbReference type="Proteomes" id="UP001314205"/>
    </source>
</evidence>
<feature type="binding site" evidence="12">
    <location>
        <position position="48"/>
    </location>
    <ligand>
        <name>Zn(2+)</name>
        <dbReference type="ChEBI" id="CHEBI:29105"/>
    </ligand>
</feature>
<dbReference type="SMART" id="SM00868">
    <property type="entry name" value="zf-AD"/>
    <property type="match status" value="1"/>
</dbReference>
<evidence type="ECO:0000256" key="2">
    <source>
        <dbReference type="ARBA" id="ARBA00006991"/>
    </source>
</evidence>
<evidence type="ECO:0000259" key="15">
    <source>
        <dbReference type="PROSITE" id="PS51915"/>
    </source>
</evidence>
<dbReference type="InterPro" id="IPR056438">
    <property type="entry name" value="Znf-C2H2_CTCF"/>
</dbReference>
<feature type="domain" description="C2H2-type" evidence="14">
    <location>
        <begin position="514"/>
        <end position="541"/>
    </location>
</feature>
<feature type="domain" description="C2H2-type" evidence="14">
    <location>
        <begin position="346"/>
        <end position="373"/>
    </location>
</feature>
<comment type="subcellular location">
    <subcellularLocation>
        <location evidence="1">Nucleus</location>
    </subcellularLocation>
</comment>
<dbReference type="Pfam" id="PF23611">
    <property type="entry name" value="zf-C2H2_16"/>
    <property type="match status" value="1"/>
</dbReference>
<dbReference type="SMART" id="SM00355">
    <property type="entry name" value="ZnF_C2H2"/>
    <property type="match status" value="11"/>
</dbReference>
<feature type="binding site" evidence="12">
    <location>
        <position position="51"/>
    </location>
    <ligand>
        <name>Zn(2+)</name>
        <dbReference type="ChEBI" id="CHEBI:29105"/>
    </ligand>
</feature>
<dbReference type="PROSITE" id="PS00028">
    <property type="entry name" value="ZINC_FINGER_C2H2_1"/>
    <property type="match status" value="10"/>
</dbReference>
<dbReference type="PANTHER" id="PTHR24390">
    <property type="entry name" value="ZINC FINGER PROTEIN"/>
    <property type="match status" value="1"/>
</dbReference>
<evidence type="ECO:0000256" key="6">
    <source>
        <dbReference type="ARBA" id="ARBA00022833"/>
    </source>
</evidence>
<proteinExistence type="inferred from homology"/>
<keyword evidence="8" id="KW-0238">DNA-binding</keyword>
<feature type="domain" description="C2H2-type" evidence="14">
    <location>
        <begin position="458"/>
        <end position="485"/>
    </location>
</feature>
<feature type="domain" description="C2H2-type" evidence="14">
    <location>
        <begin position="570"/>
        <end position="597"/>
    </location>
</feature>
<evidence type="ECO:0000256" key="3">
    <source>
        <dbReference type="ARBA" id="ARBA00022723"/>
    </source>
</evidence>
<dbReference type="FunFam" id="3.30.160.60:FF:001573">
    <property type="entry name" value="Zinc finger protein 407"/>
    <property type="match status" value="1"/>
</dbReference>
<feature type="domain" description="C2H2-type" evidence="14">
    <location>
        <begin position="542"/>
        <end position="569"/>
    </location>
</feature>